<reference evidence="2 3" key="1">
    <citation type="journal article" date="2018" name="Mol. Biol. Evol.">
        <title>Broad Genomic Sampling Reveals a Smut Pathogenic Ancestry of the Fungal Clade Ustilaginomycotina.</title>
        <authorList>
            <person name="Kijpornyongpan T."/>
            <person name="Mondo S.J."/>
            <person name="Barry K."/>
            <person name="Sandor L."/>
            <person name="Lee J."/>
            <person name="Lipzen A."/>
            <person name="Pangilinan J."/>
            <person name="LaButti K."/>
            <person name="Hainaut M."/>
            <person name="Henrissat B."/>
            <person name="Grigoriev I.V."/>
            <person name="Spatafora J.W."/>
            <person name="Aime M.C."/>
        </authorList>
    </citation>
    <scope>NUCLEOTIDE SEQUENCE [LARGE SCALE GENOMIC DNA]</scope>
    <source>
        <strain evidence="2 3">MCA 4186</strain>
    </source>
</reference>
<keyword evidence="3" id="KW-1185">Reference proteome</keyword>
<dbReference type="Proteomes" id="UP000245946">
    <property type="component" value="Unassembled WGS sequence"/>
</dbReference>
<feature type="compositionally biased region" description="Low complexity" evidence="1">
    <location>
        <begin position="1"/>
        <end position="19"/>
    </location>
</feature>
<feature type="compositionally biased region" description="Low complexity" evidence="1">
    <location>
        <begin position="630"/>
        <end position="651"/>
    </location>
</feature>
<evidence type="ECO:0000313" key="2">
    <source>
        <dbReference type="EMBL" id="PWN96680.1"/>
    </source>
</evidence>
<feature type="compositionally biased region" description="Low complexity" evidence="1">
    <location>
        <begin position="674"/>
        <end position="706"/>
    </location>
</feature>
<dbReference type="EMBL" id="KZ819298">
    <property type="protein sequence ID" value="PWN96680.1"/>
    <property type="molecule type" value="Genomic_DNA"/>
</dbReference>
<dbReference type="RefSeq" id="XP_025596959.1">
    <property type="nucleotide sequence ID" value="XM_025744762.1"/>
</dbReference>
<accession>A0A316Z4L1</accession>
<sequence>MSMPSPRSGSGSRAPSPRRTLTAPAEPESFYPRIPPRRSLSTAPPGADADAAAAHERHETGSQVDELEDEPTDADLPPRSRSTLPLRVNRRRAPSNAAERPGAPRRVTSVEMPPRDDERTAGASAPPHSAHSTTSGMSTSRSAPNVDARGAPPSWAGGKADSVSPPLVPDRKRAHRPPPLDARTLHEPEAAPLGRHLSQSPRHAEWPASAPGGPMPDQRRLPPMLNEPSGSRPLHHLPSSSAAAREQAHLSHHRGQQGPRSLPGSPHPPQRSPHEHMHAAPRAVPAEDADLQPEEVDKFLALIEKHNLDASDEEDMARSVTELYQEWLEWCASRGTLSTKSKPALVSEFVRIHQGAYGPERRQRAMGIVQGSRHNGASNGREELGPALTAAAIHPGVGGPRRRQMPPTPFDGKPRYADEPRSNGAPQSARARMVASPREANVTLSGDWRRTERPHEQAPMRRPAGPQSHPSYGPEPVRNEHMHGEPSPPGVANGKTLPPGLFDMMRADILNEARAMVMHELAEQNRELATQNRALTARVEQLEKQSDNAAQWIQHLSRAQEDLTASQQAHAQASHQQQQQQQQAAQAQAQAAQQQHQHEQQQQQLQHQQQQQQQQQRQEQQHREGPHPSPRYASAAPPATHPAYAHHPQQHGGPAPQGAYADEYESPPRRHPAHAAASAPMSGPSGSSHALPPPRYGNGAAAGAAPDARRARGEYEVEAGGPYADERAGGSGAPPHVAAHQQPRRMPPAPQYYPGAHSPAAEGPPPHHAAQHPAAARPRMPEPREDPRRLAPFAAAGSPSPHLAHDERMAKRPRNGYF</sequence>
<dbReference type="AlphaFoldDB" id="A0A316Z4L1"/>
<dbReference type="GeneID" id="37272306"/>
<evidence type="ECO:0000256" key="1">
    <source>
        <dbReference type="SAM" id="MobiDB-lite"/>
    </source>
</evidence>
<feature type="compositionally biased region" description="Basic and acidic residues" evidence="1">
    <location>
        <begin position="412"/>
        <end position="421"/>
    </location>
</feature>
<protein>
    <submittedName>
        <fullName evidence="2">Uncharacterized protein</fullName>
    </submittedName>
</protein>
<feature type="region of interest" description="Disordered" evidence="1">
    <location>
        <begin position="561"/>
        <end position="818"/>
    </location>
</feature>
<feature type="compositionally biased region" description="Low complexity" evidence="1">
    <location>
        <begin position="43"/>
        <end position="52"/>
    </location>
</feature>
<name>A0A316Z4L1_9BASI</name>
<feature type="region of interest" description="Disordered" evidence="1">
    <location>
        <begin position="1"/>
        <end position="292"/>
    </location>
</feature>
<feature type="region of interest" description="Disordered" evidence="1">
    <location>
        <begin position="392"/>
        <end position="497"/>
    </location>
</feature>
<feature type="compositionally biased region" description="Low complexity" evidence="1">
    <location>
        <begin position="121"/>
        <end position="135"/>
    </location>
</feature>
<dbReference type="OrthoDB" id="3366744at2759"/>
<evidence type="ECO:0000313" key="3">
    <source>
        <dbReference type="Proteomes" id="UP000245946"/>
    </source>
</evidence>
<organism evidence="2 3">
    <name type="scientific">Tilletiopsis washingtonensis</name>
    <dbReference type="NCBI Taxonomy" id="58919"/>
    <lineage>
        <taxon>Eukaryota</taxon>
        <taxon>Fungi</taxon>
        <taxon>Dikarya</taxon>
        <taxon>Basidiomycota</taxon>
        <taxon>Ustilaginomycotina</taxon>
        <taxon>Exobasidiomycetes</taxon>
        <taxon>Entylomatales</taxon>
        <taxon>Entylomatales incertae sedis</taxon>
        <taxon>Tilletiopsis</taxon>
    </lineage>
</organism>
<feature type="compositionally biased region" description="Basic and acidic residues" evidence="1">
    <location>
        <begin position="779"/>
        <end position="789"/>
    </location>
</feature>
<gene>
    <name evidence="2" type="ORF">FA09DRAFT_346624</name>
</gene>
<feature type="compositionally biased region" description="Basic and acidic residues" evidence="1">
    <location>
        <begin position="447"/>
        <end position="459"/>
    </location>
</feature>
<proteinExistence type="predicted"/>
<feature type="compositionally biased region" description="Low complexity" evidence="1">
    <location>
        <begin position="565"/>
        <end position="618"/>
    </location>
</feature>